<dbReference type="GO" id="GO:0030170">
    <property type="term" value="F:pyridoxal phosphate binding"/>
    <property type="evidence" value="ECO:0007669"/>
    <property type="project" value="InterPro"/>
</dbReference>
<comment type="caution">
    <text evidence="6">The sequence shown here is derived from an EMBL/GenBank/DDBJ whole genome shotgun (WGS) entry which is preliminary data.</text>
</comment>
<evidence type="ECO:0000256" key="2">
    <source>
        <dbReference type="ARBA" id="ARBA00022576"/>
    </source>
</evidence>
<dbReference type="CDD" id="cd00609">
    <property type="entry name" value="AAT_like"/>
    <property type="match status" value="1"/>
</dbReference>
<gene>
    <name evidence="6" type="ORF">H9800_07190</name>
</gene>
<evidence type="ECO:0000313" key="7">
    <source>
        <dbReference type="Proteomes" id="UP000824220"/>
    </source>
</evidence>
<dbReference type="GO" id="GO:1901605">
    <property type="term" value="P:alpha-amino acid metabolic process"/>
    <property type="evidence" value="ECO:0007669"/>
    <property type="project" value="TreeGrafter"/>
</dbReference>
<organism evidence="6 7">
    <name type="scientific">Candidatus Microbacterium stercoravium</name>
    <dbReference type="NCBI Taxonomy" id="2838697"/>
    <lineage>
        <taxon>Bacteria</taxon>
        <taxon>Bacillati</taxon>
        <taxon>Actinomycetota</taxon>
        <taxon>Actinomycetes</taxon>
        <taxon>Micrococcales</taxon>
        <taxon>Microbacteriaceae</taxon>
        <taxon>Microbacterium</taxon>
    </lineage>
</organism>
<reference evidence="6" key="2">
    <citation type="submission" date="2021-04" db="EMBL/GenBank/DDBJ databases">
        <authorList>
            <person name="Gilroy R."/>
        </authorList>
    </citation>
    <scope>NUCLEOTIDE SEQUENCE</scope>
    <source>
        <strain evidence="6">ChiHjej8B7-3636</strain>
    </source>
</reference>
<dbReference type="Proteomes" id="UP000824220">
    <property type="component" value="Unassembled WGS sequence"/>
</dbReference>
<keyword evidence="2 6" id="KW-0032">Aminotransferase</keyword>
<accession>A0A9D2H4W4</accession>
<reference evidence="6" key="1">
    <citation type="journal article" date="2021" name="PeerJ">
        <title>Extensive microbial diversity within the chicken gut microbiome revealed by metagenomics and culture.</title>
        <authorList>
            <person name="Gilroy R."/>
            <person name="Ravi A."/>
            <person name="Getino M."/>
            <person name="Pursley I."/>
            <person name="Horton D.L."/>
            <person name="Alikhan N.F."/>
            <person name="Baker D."/>
            <person name="Gharbi K."/>
            <person name="Hall N."/>
            <person name="Watson M."/>
            <person name="Adriaenssens E.M."/>
            <person name="Foster-Nyarko E."/>
            <person name="Jarju S."/>
            <person name="Secka A."/>
            <person name="Antonio M."/>
            <person name="Oren A."/>
            <person name="Chaudhuri R.R."/>
            <person name="La Ragione R."/>
            <person name="Hildebrand F."/>
            <person name="Pallen M.J."/>
        </authorList>
    </citation>
    <scope>NUCLEOTIDE SEQUENCE</scope>
    <source>
        <strain evidence="6">ChiHjej8B7-3636</strain>
    </source>
</reference>
<protein>
    <submittedName>
        <fullName evidence="6">PLP-dependent aminotransferase family protein</fullName>
    </submittedName>
</protein>
<dbReference type="InterPro" id="IPR015422">
    <property type="entry name" value="PyrdxlP-dep_Trfase_small"/>
</dbReference>
<dbReference type="Pfam" id="PF00155">
    <property type="entry name" value="Aminotran_1_2"/>
    <property type="match status" value="1"/>
</dbReference>
<feature type="domain" description="Aminotransferase class I/classII large" evidence="5">
    <location>
        <begin position="33"/>
        <end position="387"/>
    </location>
</feature>
<dbReference type="PANTHER" id="PTHR42790">
    <property type="entry name" value="AMINOTRANSFERASE"/>
    <property type="match status" value="1"/>
</dbReference>
<dbReference type="SUPFAM" id="SSF53383">
    <property type="entry name" value="PLP-dependent transferases"/>
    <property type="match status" value="1"/>
</dbReference>
<proteinExistence type="predicted"/>
<dbReference type="Gene3D" id="3.40.640.10">
    <property type="entry name" value="Type I PLP-dependent aspartate aminotransferase-like (Major domain)"/>
    <property type="match status" value="1"/>
</dbReference>
<dbReference type="PANTHER" id="PTHR42790:SF19">
    <property type="entry name" value="KYNURENINE_ALPHA-AMINOADIPATE AMINOTRANSFERASE, MITOCHONDRIAL"/>
    <property type="match status" value="1"/>
</dbReference>
<dbReference type="GO" id="GO:0008483">
    <property type="term" value="F:transaminase activity"/>
    <property type="evidence" value="ECO:0007669"/>
    <property type="project" value="UniProtKB-KW"/>
</dbReference>
<dbReference type="EMBL" id="DXAM01000098">
    <property type="protein sequence ID" value="HJA04633.1"/>
    <property type="molecule type" value="Genomic_DNA"/>
</dbReference>
<comment type="cofactor">
    <cofactor evidence="1">
        <name>pyridoxal 5'-phosphate</name>
        <dbReference type="ChEBI" id="CHEBI:597326"/>
    </cofactor>
</comment>
<evidence type="ECO:0000256" key="3">
    <source>
        <dbReference type="ARBA" id="ARBA00022679"/>
    </source>
</evidence>
<dbReference type="AlphaFoldDB" id="A0A9D2H4W4"/>
<sequence length="399" mass="42213">MTNDAPRLADRVRDLAAPTTFGRVLGAPPEGAIALTSGSPDVSLLPSAEIATAAATVLADPVRRARSLDYAGRPGSAELREWIGAREGVDPSRVLITNGALHAISVSLRATVNPGDVLVVESPLYPLALSAAQLTGAQIETVPTDAHGLDVDALEEKLVGGLRPAAVYLVPDFQNPSGAVLSARRRARLVDLAERYGFVVVSDNPYAPLRWAGERIPDLDAGSDRVIRANTFSKVIGPGLRLGWLVLPEWAYPGAIDLRARTDQHPSSLTQEIVAEIVVRRGLFDEIAARATAEYAVRAQALIGALREGLGDAVDVAVPEGGLFAWAKLTRVGADDLAEELADRGILVNPGSQFSPPGTATADTLARVRMTFARHDAETLRAAAVRIAQAHADLEGTRR</sequence>
<dbReference type="Gene3D" id="3.90.1150.10">
    <property type="entry name" value="Aspartate Aminotransferase, domain 1"/>
    <property type="match status" value="1"/>
</dbReference>
<evidence type="ECO:0000259" key="5">
    <source>
        <dbReference type="Pfam" id="PF00155"/>
    </source>
</evidence>
<dbReference type="InterPro" id="IPR004839">
    <property type="entry name" value="Aminotransferase_I/II_large"/>
</dbReference>
<evidence type="ECO:0000256" key="4">
    <source>
        <dbReference type="ARBA" id="ARBA00022898"/>
    </source>
</evidence>
<keyword evidence="4" id="KW-0663">Pyridoxal phosphate</keyword>
<dbReference type="InterPro" id="IPR015421">
    <property type="entry name" value="PyrdxlP-dep_Trfase_major"/>
</dbReference>
<keyword evidence="3" id="KW-0808">Transferase</keyword>
<evidence type="ECO:0000256" key="1">
    <source>
        <dbReference type="ARBA" id="ARBA00001933"/>
    </source>
</evidence>
<dbReference type="InterPro" id="IPR015424">
    <property type="entry name" value="PyrdxlP-dep_Trfase"/>
</dbReference>
<evidence type="ECO:0000313" key="6">
    <source>
        <dbReference type="EMBL" id="HJA04633.1"/>
    </source>
</evidence>
<name>A0A9D2H4W4_9MICO</name>
<dbReference type="InterPro" id="IPR050859">
    <property type="entry name" value="Class-I_PLP-dep_aminotransf"/>
</dbReference>